<gene>
    <name evidence="5" type="ORF">BN948_04867</name>
</gene>
<dbReference type="Proteomes" id="UP000028878">
    <property type="component" value="Unassembled WGS sequence"/>
</dbReference>
<dbReference type="Gene3D" id="1.10.10.10">
    <property type="entry name" value="Winged helix-like DNA-binding domain superfamily/Winged helix DNA-binding domain"/>
    <property type="match status" value="1"/>
</dbReference>
<dbReference type="PRINTS" id="PR00033">
    <property type="entry name" value="HTHASNC"/>
</dbReference>
<dbReference type="InterPro" id="IPR036388">
    <property type="entry name" value="WH-like_DNA-bd_sf"/>
</dbReference>
<keyword evidence="2" id="KW-0238">DNA-binding</keyword>
<dbReference type="InterPro" id="IPR019887">
    <property type="entry name" value="Tscrpt_reg_AsnC/Lrp_C"/>
</dbReference>
<evidence type="ECO:0000313" key="6">
    <source>
        <dbReference type="Proteomes" id="UP000028878"/>
    </source>
</evidence>
<dbReference type="GO" id="GO:0043200">
    <property type="term" value="P:response to amino acid"/>
    <property type="evidence" value="ECO:0007669"/>
    <property type="project" value="TreeGrafter"/>
</dbReference>
<feature type="domain" description="HTH asnC-type" evidence="4">
    <location>
        <begin position="12"/>
        <end position="73"/>
    </location>
</feature>
<keyword evidence="3" id="KW-0804">Transcription</keyword>
<dbReference type="InterPro" id="IPR011008">
    <property type="entry name" value="Dimeric_a/b-barrel"/>
</dbReference>
<dbReference type="SMART" id="SM00344">
    <property type="entry name" value="HTH_ASNC"/>
    <property type="match status" value="1"/>
</dbReference>
<keyword evidence="6" id="KW-1185">Reference proteome</keyword>
<dbReference type="InterPro" id="IPR019885">
    <property type="entry name" value="Tscrpt_reg_HTH_AsnC-type_CS"/>
</dbReference>
<dbReference type="PANTHER" id="PTHR30154">
    <property type="entry name" value="LEUCINE-RESPONSIVE REGULATORY PROTEIN"/>
    <property type="match status" value="1"/>
</dbReference>
<reference evidence="6" key="1">
    <citation type="submission" date="2014-11" db="EMBL/GenBank/DDBJ databases">
        <title>Draft genome sequence of Hydrogenophaga intermedia S1.</title>
        <authorList>
            <person name="Gan H.M."/>
            <person name="Chew T.H."/>
            <person name="Stolz A."/>
        </authorList>
    </citation>
    <scope>NUCLEOTIDE SEQUENCE [LARGE SCALE GENOMIC DNA]</scope>
    <source>
        <strain evidence="6">S1</strain>
    </source>
</reference>
<dbReference type="PROSITE" id="PS50956">
    <property type="entry name" value="HTH_ASNC_2"/>
    <property type="match status" value="1"/>
</dbReference>
<dbReference type="SUPFAM" id="SSF46785">
    <property type="entry name" value="Winged helix' DNA-binding domain"/>
    <property type="match status" value="1"/>
</dbReference>
<dbReference type="AlphaFoldDB" id="A0A1L1PRQ0"/>
<proteinExistence type="predicted"/>
<organism evidence="5 6">
    <name type="scientific">Hydrogenophaga intermedia</name>
    <dbReference type="NCBI Taxonomy" id="65786"/>
    <lineage>
        <taxon>Bacteria</taxon>
        <taxon>Pseudomonadati</taxon>
        <taxon>Pseudomonadota</taxon>
        <taxon>Betaproteobacteria</taxon>
        <taxon>Burkholderiales</taxon>
        <taxon>Comamonadaceae</taxon>
        <taxon>Hydrogenophaga</taxon>
    </lineage>
</organism>
<dbReference type="EMBL" id="CCAE010000082">
    <property type="protein sequence ID" value="CDN90423.1"/>
    <property type="molecule type" value="Genomic_DNA"/>
</dbReference>
<dbReference type="GO" id="GO:0005829">
    <property type="term" value="C:cytosol"/>
    <property type="evidence" value="ECO:0007669"/>
    <property type="project" value="TreeGrafter"/>
</dbReference>
<evidence type="ECO:0000256" key="1">
    <source>
        <dbReference type="ARBA" id="ARBA00023015"/>
    </source>
</evidence>
<dbReference type="Gene3D" id="3.30.70.920">
    <property type="match status" value="1"/>
</dbReference>
<dbReference type="InterPro" id="IPR019888">
    <property type="entry name" value="Tscrpt_reg_AsnC-like"/>
</dbReference>
<evidence type="ECO:0000259" key="4">
    <source>
        <dbReference type="PROSITE" id="PS50956"/>
    </source>
</evidence>
<dbReference type="InterPro" id="IPR036390">
    <property type="entry name" value="WH_DNA-bd_sf"/>
</dbReference>
<dbReference type="GO" id="GO:0043565">
    <property type="term" value="F:sequence-specific DNA binding"/>
    <property type="evidence" value="ECO:0007669"/>
    <property type="project" value="InterPro"/>
</dbReference>
<dbReference type="Pfam" id="PF13404">
    <property type="entry name" value="HTH_AsnC-type"/>
    <property type="match status" value="1"/>
</dbReference>
<dbReference type="Pfam" id="PF01037">
    <property type="entry name" value="AsnC_trans_reg"/>
    <property type="match status" value="1"/>
</dbReference>
<protein>
    <submittedName>
        <fullName evidence="5">AsnC family transcriptional regulator</fullName>
    </submittedName>
</protein>
<evidence type="ECO:0000313" key="5">
    <source>
        <dbReference type="EMBL" id="CDN90423.1"/>
    </source>
</evidence>
<name>A0A1L1PRQ0_HYDIT</name>
<keyword evidence="1" id="KW-0805">Transcription regulation</keyword>
<dbReference type="PANTHER" id="PTHR30154:SF34">
    <property type="entry name" value="TRANSCRIPTIONAL REGULATOR AZLB"/>
    <property type="match status" value="1"/>
</dbReference>
<evidence type="ECO:0000256" key="2">
    <source>
        <dbReference type="ARBA" id="ARBA00023125"/>
    </source>
</evidence>
<dbReference type="SUPFAM" id="SSF54909">
    <property type="entry name" value="Dimeric alpha+beta barrel"/>
    <property type="match status" value="1"/>
</dbReference>
<dbReference type="PROSITE" id="PS00519">
    <property type="entry name" value="HTH_ASNC_1"/>
    <property type="match status" value="1"/>
</dbReference>
<sequence length="159" mass="17375">MSHPPLPTDLGLSKLDSALLNILVKNGRASFAELARHLGISRAHARARVQALQANGVIELFAAVINPEKLGQVNSTFLDLVVTPAAIERVAQELADCPEVVSLYIMSDLRSLHVHALTENAASFEAFVHRHVFNRPEIVSVDCKTLLTRVKNRRGGARL</sequence>
<evidence type="ECO:0000256" key="3">
    <source>
        <dbReference type="ARBA" id="ARBA00023163"/>
    </source>
</evidence>
<dbReference type="InterPro" id="IPR000485">
    <property type="entry name" value="AsnC-type_HTH_dom"/>
</dbReference>
<accession>A0A1L1PRQ0</accession>
<dbReference type="RefSeq" id="WP_009516230.1">
    <property type="nucleotide sequence ID" value="NZ_CCAE010000082.1"/>
</dbReference>